<evidence type="ECO:0000259" key="1">
    <source>
        <dbReference type="Pfam" id="PF14020"/>
    </source>
</evidence>
<evidence type="ECO:0000313" key="3">
    <source>
        <dbReference type="Proteomes" id="UP000027821"/>
    </source>
</evidence>
<proteinExistence type="predicted"/>
<sequence length="360" mass="41180">MPGITLNLSKRGISTTVGIPGASVNFNRQGTFLNTGIPGTGLYDRKRLDGKKRINHSELHDAEHKTFQQKKSTETVKSNVNVEETTTEGLQDLRTALVSCFQLLQDLKKAIIKAKTALQLSQILLYTSNFLLVGLIFKWFKEKRDQKLEFLTDHEKCLAACFLYIDINTDDQIESSYFALLESYRTLLSSQKIWDITSTQKIDQIGLKSTASESILRKEVKFGYGNLETIKSKYDALHFENANGGDLYIYPGFVAMVDDNQNFGLIDIREMEFGFKTQKFIEEEGVPSDVQIFGTTWAKVNKNGTPDKRFRDNYEIPICLYGRLELKSNTGLNEVYLISNHEKAKHFSMMFERYQEMMKS</sequence>
<keyword evidence="3" id="KW-1185">Reference proteome</keyword>
<dbReference type="AlphaFoldDB" id="A0A074L6H3"/>
<dbReference type="OrthoDB" id="9806903at2"/>
<comment type="caution">
    <text evidence="2">The sequence shown here is derived from an EMBL/GenBank/DDBJ whole genome shotgun (WGS) entry which is preliminary data.</text>
</comment>
<reference evidence="2 3" key="1">
    <citation type="submission" date="2014-04" db="EMBL/GenBank/DDBJ databases">
        <title>Characterization and application of a salt tolerant electro-active bacterium.</title>
        <authorList>
            <person name="Yang L."/>
            <person name="Wei S."/>
            <person name="Tay Q.X.M."/>
        </authorList>
    </citation>
    <scope>NUCLEOTIDE SEQUENCE [LARGE SCALE GENOMIC DNA]</scope>
    <source>
        <strain evidence="2 3">LY1</strain>
    </source>
</reference>
<dbReference type="RefSeq" id="WP_035069575.1">
    <property type="nucleotide sequence ID" value="NZ_JMIH01000011.1"/>
</dbReference>
<dbReference type="eggNOG" id="ENOG502Z8XK">
    <property type="taxonomic scope" value="Bacteria"/>
</dbReference>
<feature type="domain" description="DUF4236" evidence="1">
    <location>
        <begin position="1"/>
        <end position="45"/>
    </location>
</feature>
<organism evidence="2 3">
    <name type="scientific">Anditalea andensis</name>
    <dbReference type="NCBI Taxonomy" id="1048983"/>
    <lineage>
        <taxon>Bacteria</taxon>
        <taxon>Pseudomonadati</taxon>
        <taxon>Bacteroidota</taxon>
        <taxon>Cytophagia</taxon>
        <taxon>Cytophagales</taxon>
        <taxon>Cytophagaceae</taxon>
        <taxon>Anditalea</taxon>
    </lineage>
</organism>
<dbReference type="Proteomes" id="UP000027821">
    <property type="component" value="Unassembled WGS sequence"/>
</dbReference>
<name>A0A074L6H3_9BACT</name>
<dbReference type="EMBL" id="JMIH01000011">
    <property type="protein sequence ID" value="KEO75433.1"/>
    <property type="molecule type" value="Genomic_DNA"/>
</dbReference>
<dbReference type="InterPro" id="IPR025330">
    <property type="entry name" value="DUF4236"/>
</dbReference>
<gene>
    <name evidence="2" type="ORF">EL17_00810</name>
</gene>
<dbReference type="Pfam" id="PF14020">
    <property type="entry name" value="DUF4236"/>
    <property type="match status" value="1"/>
</dbReference>
<accession>A0A074L6H3</accession>
<dbReference type="STRING" id="1048983.EL17_00810"/>
<evidence type="ECO:0000313" key="2">
    <source>
        <dbReference type="EMBL" id="KEO75433.1"/>
    </source>
</evidence>
<protein>
    <recommendedName>
        <fullName evidence="1">DUF4236 domain-containing protein</fullName>
    </recommendedName>
</protein>